<dbReference type="AlphaFoldDB" id="A0A2T7E295"/>
<gene>
    <name evidence="2" type="ORF">GQ55_4G315400</name>
</gene>
<organism evidence="2 3">
    <name type="scientific">Panicum hallii var. hallii</name>
    <dbReference type="NCBI Taxonomy" id="1504633"/>
    <lineage>
        <taxon>Eukaryota</taxon>
        <taxon>Viridiplantae</taxon>
        <taxon>Streptophyta</taxon>
        <taxon>Embryophyta</taxon>
        <taxon>Tracheophyta</taxon>
        <taxon>Spermatophyta</taxon>
        <taxon>Magnoliopsida</taxon>
        <taxon>Liliopsida</taxon>
        <taxon>Poales</taxon>
        <taxon>Poaceae</taxon>
        <taxon>PACMAD clade</taxon>
        <taxon>Panicoideae</taxon>
        <taxon>Panicodae</taxon>
        <taxon>Paniceae</taxon>
        <taxon>Panicinae</taxon>
        <taxon>Panicum</taxon>
        <taxon>Panicum sect. Panicum</taxon>
    </lineage>
</organism>
<evidence type="ECO:0000313" key="2">
    <source>
        <dbReference type="EMBL" id="PUZ61907.1"/>
    </source>
</evidence>
<dbReference type="Gene3D" id="1.10.8.10">
    <property type="entry name" value="DNA helicase RuvA subunit, C-terminal domain"/>
    <property type="match status" value="1"/>
</dbReference>
<feature type="compositionally biased region" description="Low complexity" evidence="1">
    <location>
        <begin position="17"/>
        <end position="28"/>
    </location>
</feature>
<evidence type="ECO:0008006" key="4">
    <source>
        <dbReference type="Google" id="ProtNLM"/>
    </source>
</evidence>
<reference evidence="2 3" key="1">
    <citation type="submission" date="2018-04" db="EMBL/GenBank/DDBJ databases">
        <title>WGS assembly of Panicum hallii var. hallii HAL2.</title>
        <authorList>
            <person name="Lovell J."/>
            <person name="Jenkins J."/>
            <person name="Lowry D."/>
            <person name="Mamidi S."/>
            <person name="Sreedasyam A."/>
            <person name="Weng X."/>
            <person name="Barry K."/>
            <person name="Bonette J."/>
            <person name="Campitelli B."/>
            <person name="Daum C."/>
            <person name="Gordon S."/>
            <person name="Gould B."/>
            <person name="Lipzen A."/>
            <person name="MacQueen A."/>
            <person name="Palacio-Mejia J."/>
            <person name="Plott C."/>
            <person name="Shakirov E."/>
            <person name="Shu S."/>
            <person name="Yoshinaga Y."/>
            <person name="Zane M."/>
            <person name="Rokhsar D."/>
            <person name="Grimwood J."/>
            <person name="Schmutz J."/>
            <person name="Juenger T."/>
        </authorList>
    </citation>
    <scope>NUCLEOTIDE SEQUENCE [LARGE SCALE GENOMIC DNA]</scope>
    <source>
        <strain evidence="3">cv. HAL2</strain>
    </source>
</reference>
<keyword evidence="3" id="KW-1185">Reference proteome</keyword>
<dbReference type="Gramene" id="PUZ61907">
    <property type="protein sequence ID" value="PUZ61907"/>
    <property type="gene ID" value="GQ55_4G315400"/>
</dbReference>
<evidence type="ECO:0000313" key="3">
    <source>
        <dbReference type="Proteomes" id="UP000244336"/>
    </source>
</evidence>
<proteinExistence type="predicted"/>
<accession>A0A2T7E295</accession>
<dbReference type="EMBL" id="CM009752">
    <property type="protein sequence ID" value="PUZ61907.1"/>
    <property type="molecule type" value="Genomic_DNA"/>
</dbReference>
<evidence type="ECO:0000256" key="1">
    <source>
        <dbReference type="SAM" id="MobiDB-lite"/>
    </source>
</evidence>
<feature type="region of interest" description="Disordered" evidence="1">
    <location>
        <begin position="93"/>
        <end position="124"/>
    </location>
</feature>
<sequence length="124" mass="12125">MAVDGKGGTSQAASGVSSADPSSHSQASPAPPVEADALTVSSDPSSPKPAAMAVTEEDKVRDFSAMTGILDSDRCAQILAASGWDLDLAVASVPADPSSTDGASLSPPLVAPVAPDPDQPGGVI</sequence>
<name>A0A2T7E295_9POAL</name>
<protein>
    <recommendedName>
        <fullName evidence="4">UBA domain-containing protein</fullName>
    </recommendedName>
</protein>
<feature type="compositionally biased region" description="Low complexity" evidence="1">
    <location>
        <begin position="104"/>
        <end position="113"/>
    </location>
</feature>
<dbReference type="Pfam" id="PF14555">
    <property type="entry name" value="UBA_4"/>
    <property type="match status" value="1"/>
</dbReference>
<feature type="region of interest" description="Disordered" evidence="1">
    <location>
        <begin position="1"/>
        <end position="56"/>
    </location>
</feature>
<dbReference type="Proteomes" id="UP000244336">
    <property type="component" value="Chromosome 4"/>
</dbReference>